<dbReference type="Proteomes" id="UP000049855">
    <property type="component" value="Unassembled WGS sequence"/>
</dbReference>
<evidence type="ECO:0000256" key="1">
    <source>
        <dbReference type="ARBA" id="ARBA00022884"/>
    </source>
</evidence>
<dbReference type="RefSeq" id="WP_021170069.1">
    <property type="nucleotide sequence ID" value="NZ_CTRP01000014.1"/>
</dbReference>
<evidence type="ECO:0000313" key="6">
    <source>
        <dbReference type="Proteomes" id="UP000049855"/>
    </source>
</evidence>
<dbReference type="Pfam" id="PF01728">
    <property type="entry name" value="FtsJ"/>
    <property type="match status" value="1"/>
</dbReference>
<dbReference type="InterPro" id="IPR029063">
    <property type="entry name" value="SAM-dependent_MTases_sf"/>
</dbReference>
<dbReference type="InterPro" id="IPR004538">
    <property type="entry name" value="Hemolysin_A/TlyA"/>
</dbReference>
<dbReference type="Pfam" id="PF01479">
    <property type="entry name" value="S4"/>
    <property type="match status" value="1"/>
</dbReference>
<evidence type="ECO:0000256" key="2">
    <source>
        <dbReference type="ARBA" id="ARBA00029460"/>
    </source>
</evidence>
<dbReference type="InterPro" id="IPR036986">
    <property type="entry name" value="S4_RNA-bd_sf"/>
</dbReference>
<dbReference type="SUPFAM" id="SSF53335">
    <property type="entry name" value="S-adenosyl-L-methionine-dependent methyltransferases"/>
    <property type="match status" value="1"/>
</dbReference>
<dbReference type="GO" id="GO:0003723">
    <property type="term" value="F:RNA binding"/>
    <property type="evidence" value="ECO:0007669"/>
    <property type="project" value="UniProtKB-KW"/>
</dbReference>
<organism evidence="5 6">
    <name type="scientific">Sporomusa ovata</name>
    <dbReference type="NCBI Taxonomy" id="2378"/>
    <lineage>
        <taxon>Bacteria</taxon>
        <taxon>Bacillati</taxon>
        <taxon>Bacillota</taxon>
        <taxon>Negativicutes</taxon>
        <taxon>Selenomonadales</taxon>
        <taxon>Sporomusaceae</taxon>
        <taxon>Sporomusa</taxon>
    </lineage>
</organism>
<evidence type="ECO:0000259" key="4">
    <source>
        <dbReference type="SMART" id="SM00363"/>
    </source>
</evidence>
<dbReference type="GO" id="GO:0008168">
    <property type="term" value="F:methyltransferase activity"/>
    <property type="evidence" value="ECO:0007669"/>
    <property type="project" value="UniProtKB-KW"/>
</dbReference>
<dbReference type="InterPro" id="IPR002942">
    <property type="entry name" value="S4_RNA-bd"/>
</dbReference>
<dbReference type="SUPFAM" id="SSF55174">
    <property type="entry name" value="Alpha-L RNA-binding motif"/>
    <property type="match status" value="1"/>
</dbReference>
<dbReference type="Gene3D" id="3.40.50.150">
    <property type="entry name" value="Vaccinia Virus protein VP39"/>
    <property type="match status" value="1"/>
</dbReference>
<protein>
    <submittedName>
        <fullName evidence="5">RNA binding methyltransferase FtsJ like</fullName>
    </submittedName>
</protein>
<dbReference type="PROSITE" id="PS50889">
    <property type="entry name" value="S4"/>
    <property type="match status" value="1"/>
</dbReference>
<dbReference type="PANTHER" id="PTHR32319">
    <property type="entry name" value="BACTERIAL HEMOLYSIN-LIKE PROTEIN"/>
    <property type="match status" value="1"/>
</dbReference>
<accession>A0A0U1L2Y8</accession>
<dbReference type="SMART" id="SM00363">
    <property type="entry name" value="S4"/>
    <property type="match status" value="1"/>
</dbReference>
<dbReference type="PANTHER" id="PTHR32319:SF0">
    <property type="entry name" value="BACTERIAL HEMOLYSIN-LIKE PROTEIN"/>
    <property type="match status" value="1"/>
</dbReference>
<dbReference type="CDD" id="cd00165">
    <property type="entry name" value="S4"/>
    <property type="match status" value="1"/>
</dbReference>
<dbReference type="PIRSF" id="PIRSF005578">
    <property type="entry name" value="TlyA"/>
    <property type="match status" value="1"/>
</dbReference>
<evidence type="ECO:0000256" key="3">
    <source>
        <dbReference type="PROSITE-ProRule" id="PRU00182"/>
    </source>
</evidence>
<dbReference type="EMBL" id="CTRP01000014">
    <property type="protein sequence ID" value="CQR74067.1"/>
    <property type="molecule type" value="Genomic_DNA"/>
</dbReference>
<dbReference type="InterPro" id="IPR002877">
    <property type="entry name" value="RNA_MeTrfase_FtsJ_dom"/>
</dbReference>
<evidence type="ECO:0000313" key="5">
    <source>
        <dbReference type="EMBL" id="CQR74067.1"/>
    </source>
</evidence>
<comment type="similarity">
    <text evidence="2">Belongs to the TlyA family.</text>
</comment>
<dbReference type="GO" id="GO:0032259">
    <property type="term" value="P:methylation"/>
    <property type="evidence" value="ECO:0007669"/>
    <property type="project" value="UniProtKB-KW"/>
</dbReference>
<name>A0A0U1L2Y8_9FIRM</name>
<dbReference type="Gene3D" id="3.10.290.10">
    <property type="entry name" value="RNA-binding S4 domain"/>
    <property type="match status" value="1"/>
</dbReference>
<keyword evidence="6" id="KW-1185">Reference proteome</keyword>
<gene>
    <name evidence="5" type="ORF">SpAn4DRAFT_0529</name>
</gene>
<keyword evidence="1 3" id="KW-0694">RNA-binding</keyword>
<feature type="domain" description="RNA-binding S4" evidence="4">
    <location>
        <begin position="8"/>
        <end position="73"/>
    </location>
</feature>
<dbReference type="AlphaFoldDB" id="A0A0U1L2Y8"/>
<keyword evidence="5" id="KW-0489">Methyltransferase</keyword>
<proteinExistence type="inferred from homology"/>
<reference evidence="6" key="1">
    <citation type="submission" date="2015-03" db="EMBL/GenBank/DDBJ databases">
        <authorList>
            <person name="Nijsse Bart"/>
        </authorList>
    </citation>
    <scope>NUCLEOTIDE SEQUENCE [LARGE SCALE GENOMIC DNA]</scope>
</reference>
<dbReference type="InterPro" id="IPR047048">
    <property type="entry name" value="TlyA"/>
</dbReference>
<keyword evidence="5" id="KW-0808">Transferase</keyword>
<sequence length="272" mass="29197">MTGERMKERLDILVMEKGLAASRERAKAYIMAGLVTVDGQKVDKAGTVVPTKANIVVHGDNIGYVSRGGLKLAKAITYFGLNLTGKVMADVGASTGGFTDCALKNGAAKVYAIDVGYGQLAWSLRTDERVINMERTNIRNVRPEDLAQLLDFVSIDVAFISLDKVLPVVKTLLSPQGTVVALIKPQFEAGRDKVGKKGVVRDPAIHREVINNVIITAKVKLLTPLGLTYSPVKGPEGNIEYLLYLANYSAVEIMDESSVAAVVAEAHTNLTG</sequence>
<dbReference type="NCBIfam" id="TIGR00478">
    <property type="entry name" value="tly"/>
    <property type="match status" value="1"/>
</dbReference>